<keyword evidence="3" id="KW-1185">Reference proteome</keyword>
<accession>A0A4R5BX59</accession>
<organism evidence="2 3">
    <name type="scientific">Saccharopolyspora karakumensis</name>
    <dbReference type="NCBI Taxonomy" id="2530386"/>
    <lineage>
        <taxon>Bacteria</taxon>
        <taxon>Bacillati</taxon>
        <taxon>Actinomycetota</taxon>
        <taxon>Actinomycetes</taxon>
        <taxon>Pseudonocardiales</taxon>
        <taxon>Pseudonocardiaceae</taxon>
        <taxon>Saccharopolyspora</taxon>
    </lineage>
</organism>
<comment type="caution">
    <text evidence="2">The sequence shown here is derived from an EMBL/GenBank/DDBJ whole genome shotgun (WGS) entry which is preliminary data.</text>
</comment>
<dbReference type="RefSeq" id="WP_132681711.1">
    <property type="nucleotide sequence ID" value="NZ_SMLA01000007.1"/>
</dbReference>
<evidence type="ECO:0000259" key="1">
    <source>
        <dbReference type="Pfam" id="PF01814"/>
    </source>
</evidence>
<dbReference type="Pfam" id="PF01814">
    <property type="entry name" value="Hemerythrin"/>
    <property type="match status" value="1"/>
</dbReference>
<dbReference type="PANTHER" id="PTHR35585">
    <property type="entry name" value="HHE DOMAIN PROTEIN (AFU_ORTHOLOGUE AFUA_4G00730)"/>
    <property type="match status" value="1"/>
</dbReference>
<proteinExistence type="predicted"/>
<dbReference type="AlphaFoldDB" id="A0A4R5BX59"/>
<gene>
    <name evidence="2" type="ORF">E1202_06830</name>
</gene>
<dbReference type="Proteomes" id="UP000294723">
    <property type="component" value="Unassembled WGS sequence"/>
</dbReference>
<feature type="domain" description="Hemerythrin-like" evidence="1">
    <location>
        <begin position="5"/>
        <end position="115"/>
    </location>
</feature>
<protein>
    <submittedName>
        <fullName evidence="2">Hemerythrin domain-containing protein</fullName>
    </submittedName>
</protein>
<dbReference type="InterPro" id="IPR012312">
    <property type="entry name" value="Hemerythrin-like"/>
</dbReference>
<dbReference type="Gene3D" id="1.20.120.520">
    <property type="entry name" value="nmb1532 protein domain like"/>
    <property type="match status" value="1"/>
</dbReference>
<dbReference type="PANTHER" id="PTHR35585:SF1">
    <property type="entry name" value="HHE DOMAIN PROTEIN (AFU_ORTHOLOGUE AFUA_4G00730)"/>
    <property type="match status" value="1"/>
</dbReference>
<evidence type="ECO:0000313" key="2">
    <source>
        <dbReference type="EMBL" id="TDD90825.1"/>
    </source>
</evidence>
<reference evidence="2 3" key="1">
    <citation type="submission" date="2019-03" db="EMBL/GenBank/DDBJ databases">
        <title>Draft genome sequences of novel Actinobacteria.</title>
        <authorList>
            <person name="Sahin N."/>
            <person name="Ay H."/>
            <person name="Saygin H."/>
        </authorList>
    </citation>
    <scope>NUCLEOTIDE SEQUENCE [LARGE SCALE GENOMIC DNA]</scope>
    <source>
        <strain evidence="2 3">5K548</strain>
    </source>
</reference>
<evidence type="ECO:0000313" key="3">
    <source>
        <dbReference type="Proteomes" id="UP000294723"/>
    </source>
</evidence>
<dbReference type="EMBL" id="SMLA01000007">
    <property type="protein sequence ID" value="TDD90825.1"/>
    <property type="molecule type" value="Genomic_DNA"/>
</dbReference>
<name>A0A4R5BX59_9PSEU</name>
<sequence length="166" mass="18812">MSEDVVELILADHRRFEDLLRTLRSSAGDRRYALGEIAALLVAHAEAEESEVYPVLRKLSAEDVDHGAEEHAEGHEALWALMECDEPGSEEWDSRLEELSESLTHHLDEEERTVLNDARAQVDADHRAELGRAFTARRRELIDADCGRIDNVRSLVRSKGPSQHQH</sequence>